<dbReference type="Gene3D" id="1.10.10.10">
    <property type="entry name" value="Winged helix-like DNA-binding domain superfamily/Winged helix DNA-binding domain"/>
    <property type="match status" value="1"/>
</dbReference>
<reference evidence="2 3" key="1">
    <citation type="submission" date="2019-03" db="EMBL/GenBank/DDBJ databases">
        <title>Genomic Encyclopedia of Type Strains, Phase IV (KMG-IV): sequencing the most valuable type-strain genomes for metagenomic binning, comparative biology and taxonomic classification.</title>
        <authorList>
            <person name="Goeker M."/>
        </authorList>
    </citation>
    <scope>NUCLEOTIDE SEQUENCE [LARGE SCALE GENOMIC DNA]</scope>
    <source>
        <strain evidence="2 3">DSM 45361</strain>
    </source>
</reference>
<comment type="caution">
    <text evidence="2">The sequence shown here is derived from an EMBL/GenBank/DDBJ whole genome shotgun (WGS) entry which is preliminary data.</text>
</comment>
<evidence type="ECO:0000313" key="3">
    <source>
        <dbReference type="Proteomes" id="UP000295444"/>
    </source>
</evidence>
<dbReference type="EMBL" id="SNXZ01000002">
    <property type="protein sequence ID" value="TDQ00542.1"/>
    <property type="molecule type" value="Genomic_DNA"/>
</dbReference>
<dbReference type="InterPro" id="IPR036388">
    <property type="entry name" value="WH-like_DNA-bd_sf"/>
</dbReference>
<feature type="domain" description="RNA polymerase sigma-70 region 4" evidence="1">
    <location>
        <begin position="23"/>
        <end position="72"/>
    </location>
</feature>
<dbReference type="GO" id="GO:0003700">
    <property type="term" value="F:DNA-binding transcription factor activity"/>
    <property type="evidence" value="ECO:0007669"/>
    <property type="project" value="InterPro"/>
</dbReference>
<dbReference type="CDD" id="cd06171">
    <property type="entry name" value="Sigma70_r4"/>
    <property type="match status" value="1"/>
</dbReference>
<dbReference type="GO" id="GO:0006352">
    <property type="term" value="P:DNA-templated transcription initiation"/>
    <property type="evidence" value="ECO:0007669"/>
    <property type="project" value="InterPro"/>
</dbReference>
<dbReference type="SUPFAM" id="SSF88659">
    <property type="entry name" value="Sigma3 and sigma4 domains of RNA polymerase sigma factors"/>
    <property type="match status" value="1"/>
</dbReference>
<accession>A0A4R6SF00</accession>
<gene>
    <name evidence="2" type="ORF">EV186_102403</name>
</gene>
<sequence>MDPAPGPEPTVVVRDSAARIGVLMNRLSDRQRDILAMRLLAGLSSRETGQAMRMTAGAVRVAQRRALNLLRKAMVADF</sequence>
<protein>
    <submittedName>
        <fullName evidence="2">RNA polymerase sigma factor (Sigma-70 family)</fullName>
    </submittedName>
</protein>
<keyword evidence="3" id="KW-1185">Reference proteome</keyword>
<dbReference type="InterPro" id="IPR013324">
    <property type="entry name" value="RNA_pol_sigma_r3/r4-like"/>
</dbReference>
<organism evidence="2 3">
    <name type="scientific">Labedaea rhizosphaerae</name>
    <dbReference type="NCBI Taxonomy" id="598644"/>
    <lineage>
        <taxon>Bacteria</taxon>
        <taxon>Bacillati</taxon>
        <taxon>Actinomycetota</taxon>
        <taxon>Actinomycetes</taxon>
        <taxon>Pseudonocardiales</taxon>
        <taxon>Pseudonocardiaceae</taxon>
        <taxon>Labedaea</taxon>
    </lineage>
</organism>
<dbReference type="Proteomes" id="UP000295444">
    <property type="component" value="Unassembled WGS sequence"/>
</dbReference>
<dbReference type="InterPro" id="IPR007630">
    <property type="entry name" value="RNA_pol_sigma70_r4"/>
</dbReference>
<dbReference type="AlphaFoldDB" id="A0A4R6SF00"/>
<dbReference type="RefSeq" id="WP_166659088.1">
    <property type="nucleotide sequence ID" value="NZ_SNXZ01000002.1"/>
</dbReference>
<dbReference type="Pfam" id="PF04545">
    <property type="entry name" value="Sigma70_r4"/>
    <property type="match status" value="1"/>
</dbReference>
<proteinExistence type="predicted"/>
<name>A0A4R6SF00_LABRH</name>
<evidence type="ECO:0000259" key="1">
    <source>
        <dbReference type="Pfam" id="PF04545"/>
    </source>
</evidence>
<evidence type="ECO:0000313" key="2">
    <source>
        <dbReference type="EMBL" id="TDQ00542.1"/>
    </source>
</evidence>